<keyword evidence="3" id="KW-1185">Reference proteome</keyword>
<gene>
    <name evidence="2" type="ORF">BdWA1_003886</name>
</gene>
<sequence>MCKSVLSPMLAQSFDKWMLAKFLIRRNHYTLQTHSPSCSQNQTPNCFQGLVSRGFAHYRFHKRVGKGNWNRYIERYTKPRGIENTQPIIFNYKASFKTAKNSAAYLWELPKRIAASTTANEIFSAWVLYRHKKKKLYHYILALRRLCDVKNVDISDWRFQLIAKKVIKKSRYFIDLPSVCYYLGKLKAASLIDKLSVALSEKIELYSANQLAKIARGFGYVVLHDKHLFSLLAKRFQAIIATASNESLIDVARAFGKCMVYNYKLLMTISLSMQNRIHNISLVEHVEPDQVATGAKHCMLNLSTTPAVVMDAPTLTQMVKLGTLNPIIIMFLAEGFALCKYQDLVILDWISQKLQGRLLKSLNSKEDNVNYEIPNPHLTTTVVGIFCKLKVNDVVLFETILDHVSTYPFDYPPKCIAEICKQLCVVLPKQIPSISEKFRICWNHICEHLHLLPPHELVNAAVFAYKTLPVNVKTKVLDDVCGLICNNGLEFHKAYDAPKLMETLSMHHNINDQAFQILTRDIYKVVRDFEPCDFARTARVLVRLINTTAMYQRKLKRKGIVNIKMVNMLSKYVIERCEEFDRYSYHCTARDLTLAGPPQDSILKHMWAYNRIPRGFQPPNFKNKVQTNSSVTDDQNSH</sequence>
<dbReference type="AlphaFoldDB" id="A0AAD9PGX7"/>
<evidence type="ECO:0000313" key="2">
    <source>
        <dbReference type="EMBL" id="KAK2194647.1"/>
    </source>
</evidence>
<protein>
    <recommendedName>
        <fullName evidence="4">RAP domain-containing protein</fullName>
    </recommendedName>
</protein>
<accession>A0AAD9PGX7</accession>
<reference evidence="2" key="1">
    <citation type="journal article" date="2023" name="Nat. Microbiol.">
        <title>Babesia duncani multi-omics identifies virulence factors and drug targets.</title>
        <authorList>
            <person name="Singh P."/>
            <person name="Lonardi S."/>
            <person name="Liang Q."/>
            <person name="Vydyam P."/>
            <person name="Khabirova E."/>
            <person name="Fang T."/>
            <person name="Gihaz S."/>
            <person name="Thekkiniath J."/>
            <person name="Munshi M."/>
            <person name="Abel S."/>
            <person name="Ciampossin L."/>
            <person name="Batugedara G."/>
            <person name="Gupta M."/>
            <person name="Lu X.M."/>
            <person name="Lenz T."/>
            <person name="Chakravarty S."/>
            <person name="Cornillot E."/>
            <person name="Hu Y."/>
            <person name="Ma W."/>
            <person name="Gonzalez L.M."/>
            <person name="Sanchez S."/>
            <person name="Estrada K."/>
            <person name="Sanchez-Flores A."/>
            <person name="Montero E."/>
            <person name="Harb O.S."/>
            <person name="Le Roch K.G."/>
            <person name="Mamoun C.B."/>
        </authorList>
    </citation>
    <scope>NUCLEOTIDE SEQUENCE</scope>
    <source>
        <strain evidence="2">WA1</strain>
    </source>
</reference>
<dbReference type="GeneID" id="94338182"/>
<dbReference type="RefSeq" id="XP_067801491.1">
    <property type="nucleotide sequence ID" value="XM_067948893.1"/>
</dbReference>
<evidence type="ECO:0008006" key="4">
    <source>
        <dbReference type="Google" id="ProtNLM"/>
    </source>
</evidence>
<feature type="region of interest" description="Disordered" evidence="1">
    <location>
        <begin position="618"/>
        <end position="638"/>
    </location>
</feature>
<dbReference type="EMBL" id="JALLKP010000070">
    <property type="protein sequence ID" value="KAK2194647.1"/>
    <property type="molecule type" value="Genomic_DNA"/>
</dbReference>
<dbReference type="KEGG" id="bdw:94338182"/>
<name>A0AAD9PGX7_9APIC</name>
<organism evidence="2 3">
    <name type="scientific">Babesia duncani</name>
    <dbReference type="NCBI Taxonomy" id="323732"/>
    <lineage>
        <taxon>Eukaryota</taxon>
        <taxon>Sar</taxon>
        <taxon>Alveolata</taxon>
        <taxon>Apicomplexa</taxon>
        <taxon>Aconoidasida</taxon>
        <taxon>Piroplasmida</taxon>
        <taxon>Babesiidae</taxon>
        <taxon>Babesia</taxon>
    </lineage>
</organism>
<proteinExistence type="predicted"/>
<evidence type="ECO:0000313" key="3">
    <source>
        <dbReference type="Proteomes" id="UP001214638"/>
    </source>
</evidence>
<feature type="compositionally biased region" description="Polar residues" evidence="1">
    <location>
        <begin position="623"/>
        <end position="638"/>
    </location>
</feature>
<evidence type="ECO:0000256" key="1">
    <source>
        <dbReference type="SAM" id="MobiDB-lite"/>
    </source>
</evidence>
<dbReference type="Proteomes" id="UP001214638">
    <property type="component" value="Unassembled WGS sequence"/>
</dbReference>
<comment type="caution">
    <text evidence="2">The sequence shown here is derived from an EMBL/GenBank/DDBJ whole genome shotgun (WGS) entry which is preliminary data.</text>
</comment>